<keyword evidence="2" id="KW-1185">Reference proteome</keyword>
<proteinExistence type="predicted"/>
<dbReference type="Proteomes" id="UP000887574">
    <property type="component" value="Unplaced"/>
</dbReference>
<sequence>MKINLQRTNLRKTDSDSIDCYQQSAVGGVTASYNNLFTCPAIVSQCYKYVCVGNVYYIQKGCLDQTSPTQNCQVIDGQCRGQGGTGVCYTCSSNRCNGAVPKGMSLSATTIYLMLALSLFCSVFWMKTGN</sequence>
<evidence type="ECO:0000256" key="1">
    <source>
        <dbReference type="SAM" id="Phobius"/>
    </source>
</evidence>
<dbReference type="WBParaSite" id="jg789">
    <property type="protein sequence ID" value="jg789"/>
    <property type="gene ID" value="jg789"/>
</dbReference>
<reference evidence="3" key="1">
    <citation type="submission" date="2022-11" db="UniProtKB">
        <authorList>
            <consortium name="WormBaseParasite"/>
        </authorList>
    </citation>
    <scope>IDENTIFICATION</scope>
</reference>
<organism evidence="2 3">
    <name type="scientific">Ditylenchus dipsaci</name>
    <dbReference type="NCBI Taxonomy" id="166011"/>
    <lineage>
        <taxon>Eukaryota</taxon>
        <taxon>Metazoa</taxon>
        <taxon>Ecdysozoa</taxon>
        <taxon>Nematoda</taxon>
        <taxon>Chromadorea</taxon>
        <taxon>Rhabditida</taxon>
        <taxon>Tylenchina</taxon>
        <taxon>Tylenchomorpha</taxon>
        <taxon>Sphaerularioidea</taxon>
        <taxon>Anguinidae</taxon>
        <taxon>Anguininae</taxon>
        <taxon>Ditylenchus</taxon>
    </lineage>
</organism>
<dbReference type="AlphaFoldDB" id="A0A915EL46"/>
<feature type="transmembrane region" description="Helical" evidence="1">
    <location>
        <begin position="104"/>
        <end position="126"/>
    </location>
</feature>
<evidence type="ECO:0000313" key="2">
    <source>
        <dbReference type="Proteomes" id="UP000887574"/>
    </source>
</evidence>
<protein>
    <submittedName>
        <fullName evidence="3">Uncharacterized protein</fullName>
    </submittedName>
</protein>
<accession>A0A915EL46</accession>
<keyword evidence="1" id="KW-0472">Membrane</keyword>
<evidence type="ECO:0000313" key="3">
    <source>
        <dbReference type="WBParaSite" id="jg789"/>
    </source>
</evidence>
<name>A0A915EL46_9BILA</name>
<keyword evidence="1" id="KW-0812">Transmembrane</keyword>
<keyword evidence="1" id="KW-1133">Transmembrane helix</keyword>